<evidence type="ECO:0000313" key="2">
    <source>
        <dbReference type="Proteomes" id="UP001199631"/>
    </source>
</evidence>
<protein>
    <submittedName>
        <fullName evidence="1">Uncharacterized protein</fullName>
    </submittedName>
</protein>
<dbReference type="RefSeq" id="WP_238019119.1">
    <property type="nucleotide sequence ID" value="NZ_JAIFZM010000005.1"/>
</dbReference>
<organism evidence="1 2">
    <name type="scientific">Oceanobacillus jordanicus</name>
    <dbReference type="NCBI Taxonomy" id="2867266"/>
    <lineage>
        <taxon>Bacteria</taxon>
        <taxon>Bacillati</taxon>
        <taxon>Bacillota</taxon>
        <taxon>Bacilli</taxon>
        <taxon>Bacillales</taxon>
        <taxon>Bacillaceae</taxon>
        <taxon>Oceanobacillus</taxon>
    </lineage>
</organism>
<reference evidence="1 2" key="1">
    <citation type="journal article" date="2022" name="Evol. Bioinform. Online">
        <title>Draft Genome Sequence of Oceanobacillus jordanicus Strain GSFE11, a Halotolerant Plant Growth-Promoting Bacterial Endophyte Isolated From the Jordan Valley.</title>
        <authorList>
            <person name="Alhindi T."/>
            <person name="Albdaiwi R."/>
        </authorList>
    </citation>
    <scope>NUCLEOTIDE SEQUENCE [LARGE SCALE GENOMIC DNA]</scope>
    <source>
        <strain evidence="1 2">GSFE11</strain>
    </source>
</reference>
<sequence>MDKLILKLMKSGKDINEILDMPIHYVVQLMQDKNKPRKETSLIAAFGG</sequence>
<dbReference type="Proteomes" id="UP001199631">
    <property type="component" value="Unassembled WGS sequence"/>
</dbReference>
<gene>
    <name evidence="1" type="ORF">K3T81_07370</name>
</gene>
<dbReference type="EMBL" id="JAIFZM010000005">
    <property type="protein sequence ID" value="MCG3418964.1"/>
    <property type="molecule type" value="Genomic_DNA"/>
</dbReference>
<dbReference type="NCBIfam" id="NF047426">
    <property type="entry name" value="tail_chap_PVL_C"/>
    <property type="match status" value="1"/>
</dbReference>
<evidence type="ECO:0000313" key="1">
    <source>
        <dbReference type="EMBL" id="MCG3418964.1"/>
    </source>
</evidence>
<proteinExistence type="predicted"/>
<comment type="caution">
    <text evidence="1">The sequence shown here is derived from an EMBL/GenBank/DDBJ whole genome shotgun (WGS) entry which is preliminary data.</text>
</comment>
<name>A0AAW5B604_9BACI</name>
<accession>A0AAW5B604</accession>
<keyword evidence="2" id="KW-1185">Reference proteome</keyword>
<dbReference type="AlphaFoldDB" id="A0AAW5B604"/>